<proteinExistence type="predicted"/>
<organism evidence="1 2">
    <name type="scientific">Eumeta variegata</name>
    <name type="common">Bagworm moth</name>
    <name type="synonym">Eumeta japonica</name>
    <dbReference type="NCBI Taxonomy" id="151549"/>
    <lineage>
        <taxon>Eukaryota</taxon>
        <taxon>Metazoa</taxon>
        <taxon>Ecdysozoa</taxon>
        <taxon>Arthropoda</taxon>
        <taxon>Hexapoda</taxon>
        <taxon>Insecta</taxon>
        <taxon>Pterygota</taxon>
        <taxon>Neoptera</taxon>
        <taxon>Endopterygota</taxon>
        <taxon>Lepidoptera</taxon>
        <taxon>Glossata</taxon>
        <taxon>Ditrysia</taxon>
        <taxon>Tineoidea</taxon>
        <taxon>Psychidae</taxon>
        <taxon>Oiketicinae</taxon>
        <taxon>Eumeta</taxon>
    </lineage>
</organism>
<evidence type="ECO:0000313" key="1">
    <source>
        <dbReference type="EMBL" id="GBP13680.1"/>
    </source>
</evidence>
<accession>A0A4C1TJA9</accession>
<name>A0A4C1TJA9_EUMVA</name>
<comment type="caution">
    <text evidence="1">The sequence shown here is derived from an EMBL/GenBank/DDBJ whole genome shotgun (WGS) entry which is preliminary data.</text>
</comment>
<protein>
    <submittedName>
        <fullName evidence="1">Uncharacterized protein</fullName>
    </submittedName>
</protein>
<reference evidence="1 2" key="1">
    <citation type="journal article" date="2019" name="Commun. Biol.">
        <title>The bagworm genome reveals a unique fibroin gene that provides high tensile strength.</title>
        <authorList>
            <person name="Kono N."/>
            <person name="Nakamura H."/>
            <person name="Ohtoshi R."/>
            <person name="Tomita M."/>
            <person name="Numata K."/>
            <person name="Arakawa K."/>
        </authorList>
    </citation>
    <scope>NUCLEOTIDE SEQUENCE [LARGE SCALE GENOMIC DNA]</scope>
</reference>
<dbReference type="AlphaFoldDB" id="A0A4C1TJA9"/>
<gene>
    <name evidence="1" type="ORF">EVAR_7015_1</name>
</gene>
<dbReference type="EMBL" id="BGZK01000058">
    <property type="protein sequence ID" value="GBP13680.1"/>
    <property type="molecule type" value="Genomic_DNA"/>
</dbReference>
<keyword evidence="2" id="KW-1185">Reference proteome</keyword>
<sequence length="162" mass="18778">MRVFFTCAVFGVRNKFNRGALYGRDVKINEKRRDNVYVYFFPVVFAEDPVKSIALTRIPCVAGVRGAFGSNPPSFQLFCLLYLPRELLSVFSQIRRRIHTAMWSLGSFKLTGHRREAVKGDNLYRGRFSRRTLAEKRRRDIRPCVYKLRRRSAETSSGGSDM</sequence>
<dbReference type="Proteomes" id="UP000299102">
    <property type="component" value="Unassembled WGS sequence"/>
</dbReference>
<evidence type="ECO:0000313" key="2">
    <source>
        <dbReference type="Proteomes" id="UP000299102"/>
    </source>
</evidence>